<dbReference type="RefSeq" id="WP_145455958.1">
    <property type="nucleotide sequence ID" value="NZ_CP036317.1"/>
</dbReference>
<feature type="chain" id="PRO_5021943508" evidence="1">
    <location>
        <begin position="23"/>
        <end position="158"/>
    </location>
</feature>
<dbReference type="OrthoDB" id="269260at2"/>
<reference evidence="2 3" key="1">
    <citation type="submission" date="2019-02" db="EMBL/GenBank/DDBJ databases">
        <title>Deep-cultivation of Planctomycetes and their phenomic and genomic characterization uncovers novel biology.</title>
        <authorList>
            <person name="Wiegand S."/>
            <person name="Jogler M."/>
            <person name="Boedeker C."/>
            <person name="Pinto D."/>
            <person name="Vollmers J."/>
            <person name="Rivas-Marin E."/>
            <person name="Kohn T."/>
            <person name="Peeters S.H."/>
            <person name="Heuer A."/>
            <person name="Rast P."/>
            <person name="Oberbeckmann S."/>
            <person name="Bunk B."/>
            <person name="Jeske O."/>
            <person name="Meyerdierks A."/>
            <person name="Storesund J.E."/>
            <person name="Kallscheuer N."/>
            <person name="Luecker S."/>
            <person name="Lage O.M."/>
            <person name="Pohl T."/>
            <person name="Merkel B.J."/>
            <person name="Hornburger P."/>
            <person name="Mueller R.-W."/>
            <person name="Bruemmer F."/>
            <person name="Labrenz M."/>
            <person name="Spormann A.M."/>
            <person name="Op den Camp H."/>
            <person name="Overmann J."/>
            <person name="Amann R."/>
            <person name="Jetten M.S.M."/>
            <person name="Mascher T."/>
            <person name="Medema M.H."/>
            <person name="Devos D.P."/>
            <person name="Kaster A.-K."/>
            <person name="Ovreas L."/>
            <person name="Rohde M."/>
            <person name="Galperin M.Y."/>
            <person name="Jogler C."/>
        </authorList>
    </citation>
    <scope>NUCLEOTIDE SEQUENCE [LARGE SCALE GENOMIC DNA]</scope>
    <source>
        <strain evidence="2 3">Pan153</strain>
    </source>
</reference>
<keyword evidence="1" id="KW-0732">Signal</keyword>
<feature type="signal peptide" evidence="1">
    <location>
        <begin position="1"/>
        <end position="22"/>
    </location>
</feature>
<organism evidence="2 3">
    <name type="scientific">Gimesia panareensis</name>
    <dbReference type="NCBI Taxonomy" id="2527978"/>
    <lineage>
        <taxon>Bacteria</taxon>
        <taxon>Pseudomonadati</taxon>
        <taxon>Planctomycetota</taxon>
        <taxon>Planctomycetia</taxon>
        <taxon>Planctomycetales</taxon>
        <taxon>Planctomycetaceae</taxon>
        <taxon>Gimesia</taxon>
    </lineage>
</organism>
<dbReference type="AlphaFoldDB" id="A0A518FNF3"/>
<accession>A0A518FNF3</accession>
<evidence type="ECO:0000313" key="3">
    <source>
        <dbReference type="Proteomes" id="UP000320839"/>
    </source>
</evidence>
<sequence precursor="true">MYRFFILILTGCLALPAVPVSGCECGQKQTSKSDSCCCCSKSATDSQSPQPKSCCCKTSKPVQQQEKTSSKKTSQQKQFQCEKSGCHCQHTFSQPATTISVKSVELAQQLRCNWDLIDLTAPLSPATRPAASDSREPNSTELPCSAEEHCAHFCLWLI</sequence>
<dbReference type="EMBL" id="CP036317">
    <property type="protein sequence ID" value="QDV17857.1"/>
    <property type="molecule type" value="Genomic_DNA"/>
</dbReference>
<protein>
    <submittedName>
        <fullName evidence="2">Uncharacterized protein</fullName>
    </submittedName>
</protein>
<name>A0A518FNF3_9PLAN</name>
<gene>
    <name evidence="2" type="ORF">Pan153_25130</name>
</gene>
<dbReference type="Proteomes" id="UP000320839">
    <property type="component" value="Chromosome"/>
</dbReference>
<evidence type="ECO:0000256" key="1">
    <source>
        <dbReference type="SAM" id="SignalP"/>
    </source>
</evidence>
<proteinExistence type="predicted"/>
<evidence type="ECO:0000313" key="2">
    <source>
        <dbReference type="EMBL" id="QDV17857.1"/>
    </source>
</evidence>